<evidence type="ECO:0000313" key="3">
    <source>
        <dbReference type="Proteomes" id="UP000003448"/>
    </source>
</evidence>
<evidence type="ECO:0000313" key="2">
    <source>
        <dbReference type="EMBL" id="CCH20537.1"/>
    </source>
</evidence>
<name>I0L9P0_9ACTN</name>
<reference evidence="3" key="1">
    <citation type="journal article" date="2012" name="J. Bacteriol.">
        <title>Genome Sequence of Micromonospora lupini Lupac 08, Isolated from Root Nodules of Lupinus angustifolius.</title>
        <authorList>
            <person name="Alonso-Vega P."/>
            <person name="Normand P."/>
            <person name="Bacigalupe R."/>
            <person name="Pujic P."/>
            <person name="Lajus A."/>
            <person name="Vallenet D."/>
            <person name="Carro L."/>
            <person name="Coll P."/>
            <person name="Trujillo M.E."/>
        </authorList>
    </citation>
    <scope>NUCLEOTIDE SEQUENCE [LARGE SCALE GENOMIC DNA]</scope>
    <source>
        <strain evidence="3">Lupac 08</strain>
    </source>
</reference>
<proteinExistence type="predicted"/>
<evidence type="ECO:0000256" key="1">
    <source>
        <dbReference type="SAM" id="MobiDB-lite"/>
    </source>
</evidence>
<keyword evidence="3" id="KW-1185">Reference proteome</keyword>
<organism evidence="2 3">
    <name type="scientific">Micromonospora lupini str. Lupac 08</name>
    <dbReference type="NCBI Taxonomy" id="1150864"/>
    <lineage>
        <taxon>Bacteria</taxon>
        <taxon>Bacillati</taxon>
        <taxon>Actinomycetota</taxon>
        <taxon>Actinomycetes</taxon>
        <taxon>Micromonosporales</taxon>
        <taxon>Micromonosporaceae</taxon>
        <taxon>Micromonospora</taxon>
    </lineage>
</organism>
<accession>I0L9P0</accession>
<feature type="compositionally biased region" description="Basic and acidic residues" evidence="1">
    <location>
        <begin position="10"/>
        <end position="36"/>
    </location>
</feature>
<dbReference type="EMBL" id="CAIE01000039">
    <property type="protein sequence ID" value="CCH20537.1"/>
    <property type="molecule type" value="Genomic_DNA"/>
</dbReference>
<gene>
    <name evidence="2" type="ORF">MILUP08_45420</name>
</gene>
<dbReference type="Proteomes" id="UP000003448">
    <property type="component" value="Unassembled WGS sequence"/>
</dbReference>
<sequence length="125" mass="13629">MGQPAPLAGRRADLRRPGLRRADLGRSDLGEPHLGRSDLGGAAQRQRPAQCPRTTCRRSRTTWRPPARYVPEEVPPPVDDTPTLVDLASRRARRAAGEGRSAKRRKASADAVDGAYWAGLRGEAK</sequence>
<dbReference type="AlphaFoldDB" id="I0L9P0"/>
<protein>
    <submittedName>
        <fullName evidence="2">Uncharacterized protein</fullName>
    </submittedName>
</protein>
<feature type="region of interest" description="Disordered" evidence="1">
    <location>
        <begin position="92"/>
        <end position="111"/>
    </location>
</feature>
<feature type="region of interest" description="Disordered" evidence="1">
    <location>
        <begin position="1"/>
        <end position="84"/>
    </location>
</feature>
<comment type="caution">
    <text evidence="2">The sequence shown here is derived from an EMBL/GenBank/DDBJ whole genome shotgun (WGS) entry which is preliminary data.</text>
</comment>